<organism evidence="2 3">
    <name type="scientific">Apiospora saccharicola</name>
    <dbReference type="NCBI Taxonomy" id="335842"/>
    <lineage>
        <taxon>Eukaryota</taxon>
        <taxon>Fungi</taxon>
        <taxon>Dikarya</taxon>
        <taxon>Ascomycota</taxon>
        <taxon>Pezizomycotina</taxon>
        <taxon>Sordariomycetes</taxon>
        <taxon>Xylariomycetidae</taxon>
        <taxon>Amphisphaeriales</taxon>
        <taxon>Apiosporaceae</taxon>
        <taxon>Apiospora</taxon>
    </lineage>
</organism>
<feature type="region of interest" description="Disordered" evidence="1">
    <location>
        <begin position="1"/>
        <end position="49"/>
    </location>
</feature>
<sequence length="90" mass="9893">MSSVSVSSPASSTVSSPVPSSELSTTTSFSKKSSNRGKKKENKYKELSPILTTDESMRLPSGKYQCPWVEEGVACLQEEDIPRDMKYVRA</sequence>
<evidence type="ECO:0000313" key="2">
    <source>
        <dbReference type="EMBL" id="KAK8064151.1"/>
    </source>
</evidence>
<name>A0ABR1UZ07_9PEZI</name>
<keyword evidence="3" id="KW-1185">Reference proteome</keyword>
<dbReference type="EMBL" id="JAQQWM010000005">
    <property type="protein sequence ID" value="KAK8064151.1"/>
    <property type="molecule type" value="Genomic_DNA"/>
</dbReference>
<proteinExistence type="predicted"/>
<protein>
    <submittedName>
        <fullName evidence="2">Uncharacterized protein</fullName>
    </submittedName>
</protein>
<comment type="caution">
    <text evidence="2">The sequence shown here is derived from an EMBL/GenBank/DDBJ whole genome shotgun (WGS) entry which is preliminary data.</text>
</comment>
<dbReference type="Proteomes" id="UP001446871">
    <property type="component" value="Unassembled WGS sequence"/>
</dbReference>
<feature type="compositionally biased region" description="Basic residues" evidence="1">
    <location>
        <begin position="33"/>
        <end position="42"/>
    </location>
</feature>
<evidence type="ECO:0000313" key="3">
    <source>
        <dbReference type="Proteomes" id="UP001446871"/>
    </source>
</evidence>
<feature type="compositionally biased region" description="Low complexity" evidence="1">
    <location>
        <begin position="1"/>
        <end position="32"/>
    </location>
</feature>
<reference evidence="2 3" key="1">
    <citation type="submission" date="2023-01" db="EMBL/GenBank/DDBJ databases">
        <title>Analysis of 21 Apiospora genomes using comparative genomics revels a genus with tremendous synthesis potential of carbohydrate active enzymes and secondary metabolites.</title>
        <authorList>
            <person name="Sorensen T."/>
        </authorList>
    </citation>
    <scope>NUCLEOTIDE SEQUENCE [LARGE SCALE GENOMIC DNA]</scope>
    <source>
        <strain evidence="2 3">CBS 83171</strain>
    </source>
</reference>
<evidence type="ECO:0000256" key="1">
    <source>
        <dbReference type="SAM" id="MobiDB-lite"/>
    </source>
</evidence>
<gene>
    <name evidence="2" type="ORF">PG996_008803</name>
</gene>
<accession>A0ABR1UZ07</accession>